<name>A0ABT8ENL4_9BURK</name>
<keyword evidence="2" id="KW-1185">Reference proteome</keyword>
<dbReference type="RefSeq" id="WP_290459708.1">
    <property type="nucleotide sequence ID" value="NZ_JAJHNU010000009.1"/>
</dbReference>
<proteinExistence type="predicted"/>
<protein>
    <submittedName>
        <fullName evidence="1">Uncharacterized protein</fullName>
    </submittedName>
</protein>
<evidence type="ECO:0000313" key="1">
    <source>
        <dbReference type="EMBL" id="MDN4122880.1"/>
    </source>
</evidence>
<gene>
    <name evidence="1" type="ORF">LMS43_16470</name>
</gene>
<comment type="caution">
    <text evidence="1">The sequence shown here is derived from an EMBL/GenBank/DDBJ whole genome shotgun (WGS) entry which is preliminary data.</text>
</comment>
<dbReference type="Proteomes" id="UP001168613">
    <property type="component" value="Unassembled WGS sequence"/>
</dbReference>
<sequence>MTQAKYGTYYIDLYKLGWFNNPRVSKAFGVDHGQEPHIRQQQIKDALYEGLGTDSLAKVDP</sequence>
<feature type="non-terminal residue" evidence="1">
    <location>
        <position position="61"/>
    </location>
</feature>
<organism evidence="1 2">
    <name type="scientific">Alcaligenes endophyticus</name>
    <dbReference type="NCBI Taxonomy" id="1929088"/>
    <lineage>
        <taxon>Bacteria</taxon>
        <taxon>Pseudomonadati</taxon>
        <taxon>Pseudomonadota</taxon>
        <taxon>Betaproteobacteria</taxon>
        <taxon>Burkholderiales</taxon>
        <taxon>Alcaligenaceae</taxon>
        <taxon>Alcaligenes</taxon>
    </lineage>
</organism>
<accession>A0ABT8ENL4</accession>
<dbReference type="EMBL" id="JAJHNU010000009">
    <property type="protein sequence ID" value="MDN4122880.1"/>
    <property type="molecule type" value="Genomic_DNA"/>
</dbReference>
<reference evidence="1" key="1">
    <citation type="submission" date="2021-11" db="EMBL/GenBank/DDBJ databases">
        <title>Draft genome sequence of Alcaligenes endophyticus type strain CCUG 75668T.</title>
        <authorList>
            <person name="Salva-Serra F."/>
            <person name="Duran R.E."/>
            <person name="Seeger M."/>
            <person name="Moore E.R.B."/>
            <person name="Jaen-Luchoro D."/>
        </authorList>
    </citation>
    <scope>NUCLEOTIDE SEQUENCE</scope>
    <source>
        <strain evidence="1">CCUG 75668</strain>
    </source>
</reference>
<evidence type="ECO:0000313" key="2">
    <source>
        <dbReference type="Proteomes" id="UP001168613"/>
    </source>
</evidence>